<organism evidence="3">
    <name type="scientific">Caenorhabditis brenneri</name>
    <name type="common">Nematode worm</name>
    <dbReference type="NCBI Taxonomy" id="135651"/>
    <lineage>
        <taxon>Eukaryota</taxon>
        <taxon>Metazoa</taxon>
        <taxon>Ecdysozoa</taxon>
        <taxon>Nematoda</taxon>
        <taxon>Chromadorea</taxon>
        <taxon>Rhabditida</taxon>
        <taxon>Rhabditina</taxon>
        <taxon>Rhabditomorpha</taxon>
        <taxon>Rhabditoidea</taxon>
        <taxon>Rhabditidae</taxon>
        <taxon>Peloderinae</taxon>
        <taxon>Caenorhabditis</taxon>
    </lineage>
</organism>
<keyword evidence="3" id="KW-1185">Reference proteome</keyword>
<sequence length="407" mass="47722">MKSSNQTEAAPLNPPRNKPQNAVVNMLNKIDNFNVGGRLVQIYGIYENQYKTSEILGITFYKFIYLIMTTLTLDLHINPRVLYLTDYNSFNMIIASFFGRKLALNIPKYEEKEGIQEEYEEIDLLLECDYPLHTALVICYVSHTMRIAFIREGSGLEFQLRKYEEIKKYYEEIACDIVNTLYYQDEQGRRKMLTALQSTYNHPICAGQKFGTVIETMAVAFKAEAMVFRLIYILMFAYMLCRSPIYSDYDNDRSHVSTKQRNWIEVVPSFYVLSVLSTQFFVNVYEVSKMLWNSIKMRERNNWFHTFGASLKRFYGCKRLSVWRTILLIFLLNLEGVRFVLSVAPRKSVQVTAYTGIWVLVPILLELLYYLLFMITTFSSLRFLSSFKSLGFFSLFIRKMKLHCSSV</sequence>
<dbReference type="AlphaFoldDB" id="G0M900"/>
<accession>G0M900</accession>
<protein>
    <submittedName>
        <fullName evidence="2">Uncharacterized protein</fullName>
    </submittedName>
</protein>
<evidence type="ECO:0000313" key="3">
    <source>
        <dbReference type="Proteomes" id="UP000008068"/>
    </source>
</evidence>
<keyword evidence="1" id="KW-1133">Transmembrane helix</keyword>
<name>G0M900_CAEBE</name>
<dbReference type="Proteomes" id="UP000008068">
    <property type="component" value="Unassembled WGS sequence"/>
</dbReference>
<feature type="transmembrane region" description="Helical" evidence="1">
    <location>
        <begin position="266"/>
        <end position="288"/>
    </location>
</feature>
<dbReference type="STRING" id="135651.G0M900"/>
<evidence type="ECO:0000256" key="1">
    <source>
        <dbReference type="SAM" id="Phobius"/>
    </source>
</evidence>
<dbReference type="InParanoid" id="G0M900"/>
<proteinExistence type="predicted"/>
<dbReference type="EMBL" id="GL379787">
    <property type="protein sequence ID" value="EGT31200.1"/>
    <property type="molecule type" value="Genomic_DNA"/>
</dbReference>
<gene>
    <name evidence="2" type="ORF">CAEBREN_14592</name>
</gene>
<feature type="transmembrane region" description="Helical" evidence="1">
    <location>
        <begin position="227"/>
        <end position="246"/>
    </location>
</feature>
<dbReference type="eggNOG" id="ENOG502TGSF">
    <property type="taxonomic scope" value="Eukaryota"/>
</dbReference>
<reference evidence="3" key="1">
    <citation type="submission" date="2011-07" db="EMBL/GenBank/DDBJ databases">
        <authorList>
            <consortium name="Caenorhabditis brenneri Sequencing and Analysis Consortium"/>
            <person name="Wilson R.K."/>
        </authorList>
    </citation>
    <scope>NUCLEOTIDE SEQUENCE [LARGE SCALE GENOMIC DNA]</scope>
    <source>
        <strain evidence="3">PB2801</strain>
    </source>
</reference>
<keyword evidence="1" id="KW-0472">Membrane</keyword>
<evidence type="ECO:0000313" key="2">
    <source>
        <dbReference type="EMBL" id="EGT31200.1"/>
    </source>
</evidence>
<feature type="transmembrane region" description="Helical" evidence="1">
    <location>
        <begin position="353"/>
        <end position="373"/>
    </location>
</feature>
<dbReference type="HOGENOM" id="CLU_676570_0_0_1"/>
<keyword evidence="1" id="KW-0812">Transmembrane</keyword>
<feature type="transmembrane region" description="Helical" evidence="1">
    <location>
        <begin position="322"/>
        <end position="341"/>
    </location>
</feature>